<reference evidence="1 2" key="1">
    <citation type="journal article" date="2013" name="Int. J. Syst. Evol. Microbiol.">
        <title>Kordia antarctica sp. nov., isolated from Antarctic seawater.</title>
        <authorList>
            <person name="Baek K."/>
            <person name="Choi A."/>
            <person name="Kang I."/>
            <person name="Lee K."/>
            <person name="Cho J.C."/>
        </authorList>
    </citation>
    <scope>NUCLEOTIDE SEQUENCE [LARGE SCALE GENOMIC DNA]</scope>
    <source>
        <strain evidence="1 2">IMCC3317</strain>
    </source>
</reference>
<dbReference type="Pfam" id="PF25594">
    <property type="entry name" value="GldB_lipo"/>
    <property type="match status" value="1"/>
</dbReference>
<dbReference type="EMBL" id="CP019288">
    <property type="protein sequence ID" value="QHI38390.1"/>
    <property type="molecule type" value="Genomic_DNA"/>
</dbReference>
<organism evidence="1 2">
    <name type="scientific">Kordia antarctica</name>
    <dbReference type="NCBI Taxonomy" id="1218801"/>
    <lineage>
        <taxon>Bacteria</taxon>
        <taxon>Pseudomonadati</taxon>
        <taxon>Bacteroidota</taxon>
        <taxon>Flavobacteriia</taxon>
        <taxon>Flavobacteriales</taxon>
        <taxon>Flavobacteriaceae</taxon>
        <taxon>Kordia</taxon>
    </lineage>
</organism>
<dbReference type="InterPro" id="IPR019853">
    <property type="entry name" value="GldB-like"/>
</dbReference>
<dbReference type="NCBIfam" id="TIGR03514">
    <property type="entry name" value="GldB_lipo"/>
    <property type="match status" value="1"/>
</dbReference>
<sequence length="316" mass="36613">MKNIVYILLLLVIGCANENLLEKEIAAIPIDVNVSRFEQVFLNASPSDLPKLKEVYPQFFPSSIPDSTWVYTMRDPLQKELKQEIDAVFTDFAPVQKDIVSVLQHIKFYFPEYGTPEVFTVTTEDYRKNIILTNSMILIALNTYLGGNHKYYEGIQQYIVQNFEKEMIPVDIANEFAFSQVQPARERTFLSNIIYYGKVQYIKSLLVPTVSKAKQFGYTERQINWSAENEAQIWTYFIEKELLYSTDNKLDNRFLNLAPFSKFYLELDSESPGGIGRYIGAQIVDAYMKNNDVSLQELLVKTPDEIFNNSKYKPKK</sequence>
<evidence type="ECO:0000313" key="2">
    <source>
        <dbReference type="Proteomes" id="UP000464657"/>
    </source>
</evidence>
<dbReference type="Proteomes" id="UP000464657">
    <property type="component" value="Chromosome"/>
</dbReference>
<dbReference type="KEGG" id="kan:IMCC3317_37820"/>
<accession>A0A7L4ZPG1</accession>
<protein>
    <recommendedName>
        <fullName evidence="3">Protein involved in gliding motility GldB</fullName>
    </recommendedName>
</protein>
<dbReference type="AlphaFoldDB" id="A0A7L4ZPG1"/>
<evidence type="ECO:0000313" key="1">
    <source>
        <dbReference type="EMBL" id="QHI38390.1"/>
    </source>
</evidence>
<dbReference type="PROSITE" id="PS51257">
    <property type="entry name" value="PROKAR_LIPOPROTEIN"/>
    <property type="match status" value="1"/>
</dbReference>
<evidence type="ECO:0008006" key="3">
    <source>
        <dbReference type="Google" id="ProtNLM"/>
    </source>
</evidence>
<name>A0A7L4ZPG1_9FLAO</name>
<proteinExistence type="predicted"/>
<dbReference type="RefSeq" id="WP_160130940.1">
    <property type="nucleotide sequence ID" value="NZ_CP019288.1"/>
</dbReference>
<gene>
    <name evidence="1" type="ORF">IMCC3317_37820</name>
</gene>
<dbReference type="OrthoDB" id="976022at2"/>
<keyword evidence="2" id="KW-1185">Reference proteome</keyword>